<dbReference type="Proteomes" id="UP000283374">
    <property type="component" value="Unassembled WGS sequence"/>
</dbReference>
<sequence>MTGYGVVPGAGSVDIDTTNIALHPLCWYQSIDTGKGYAEWVQSPAAHQAEHGLGGFEEIDGWEEHQDDDKGHWYGGICSSAYWREPTMDGWAEAVEAWFADHEVVWVEAGDAPPESLVTPEMLMQVASDAMDIESGTIHWNPTRAGDG</sequence>
<dbReference type="AlphaFoldDB" id="A0A413RPH1"/>
<protein>
    <submittedName>
        <fullName evidence="1">Uncharacterized protein</fullName>
    </submittedName>
</protein>
<accession>A0A413RPH1</accession>
<evidence type="ECO:0000313" key="2">
    <source>
        <dbReference type="Proteomes" id="UP000283374"/>
    </source>
</evidence>
<proteinExistence type="predicted"/>
<keyword evidence="2" id="KW-1185">Reference proteome</keyword>
<feature type="non-terminal residue" evidence="1">
    <location>
        <position position="148"/>
    </location>
</feature>
<organism evidence="1 2">
    <name type="scientific">Cellulomonas rhizosphaerae</name>
    <dbReference type="NCBI Taxonomy" id="2293719"/>
    <lineage>
        <taxon>Bacteria</taxon>
        <taxon>Bacillati</taxon>
        <taxon>Actinomycetota</taxon>
        <taxon>Actinomycetes</taxon>
        <taxon>Micrococcales</taxon>
        <taxon>Cellulomonadaceae</taxon>
        <taxon>Cellulomonas</taxon>
    </lineage>
</organism>
<reference evidence="1 2" key="1">
    <citation type="submission" date="2018-08" db="EMBL/GenBank/DDBJ databases">
        <title>Cellulomonas rhizosphaerae sp. nov., a novel actinomycete isolated from soil.</title>
        <authorList>
            <person name="Tian Y."/>
        </authorList>
    </citation>
    <scope>NUCLEOTIDE SEQUENCE [LARGE SCALE GENOMIC DNA]</scope>
    <source>
        <strain evidence="1 2">NEAU-TCZ24</strain>
    </source>
</reference>
<comment type="caution">
    <text evidence="1">The sequence shown here is derived from an EMBL/GenBank/DDBJ whole genome shotgun (WGS) entry which is preliminary data.</text>
</comment>
<dbReference type="EMBL" id="QWKP01000138">
    <property type="protein sequence ID" value="RHA43818.1"/>
    <property type="molecule type" value="Genomic_DNA"/>
</dbReference>
<evidence type="ECO:0000313" key="1">
    <source>
        <dbReference type="EMBL" id="RHA43818.1"/>
    </source>
</evidence>
<name>A0A413RPH1_9CELL</name>
<gene>
    <name evidence="1" type="ORF">D1825_04365</name>
</gene>